<dbReference type="Pfam" id="PF00535">
    <property type="entry name" value="Glycos_transf_2"/>
    <property type="match status" value="1"/>
</dbReference>
<name>A0A1D7QRR8_9BACI</name>
<dbReference type="EMBL" id="CP012502">
    <property type="protein sequence ID" value="AOM81689.1"/>
    <property type="molecule type" value="Genomic_DNA"/>
</dbReference>
<evidence type="ECO:0000313" key="4">
    <source>
        <dbReference type="Proteomes" id="UP000094463"/>
    </source>
</evidence>
<dbReference type="PANTHER" id="PTHR22916">
    <property type="entry name" value="GLYCOSYLTRANSFERASE"/>
    <property type="match status" value="1"/>
</dbReference>
<dbReference type="PANTHER" id="PTHR22916:SF3">
    <property type="entry name" value="UDP-GLCNAC:BETAGAL BETA-1,3-N-ACETYLGLUCOSAMINYLTRANSFERASE-LIKE PROTEIN 1"/>
    <property type="match status" value="1"/>
</dbReference>
<dbReference type="STRING" id="632773.BBEV_0295"/>
<comment type="similarity">
    <text evidence="1">Belongs to the glycosyltransferase 2 family.</text>
</comment>
<dbReference type="InterPro" id="IPR001173">
    <property type="entry name" value="Glyco_trans_2-like"/>
</dbReference>
<accession>A0A1D7QRR8</accession>
<reference evidence="3 4" key="1">
    <citation type="submission" date="2015-08" db="EMBL/GenBank/DDBJ databases">
        <title>The complete genome sequence of Bacillus beveridgei MLTeJB.</title>
        <authorList>
            <person name="Hanson T.E."/>
            <person name="Mesa C."/>
            <person name="Basesman S.M."/>
            <person name="Oremland R.S."/>
        </authorList>
    </citation>
    <scope>NUCLEOTIDE SEQUENCE [LARGE SCALE GENOMIC DNA]</scope>
    <source>
        <strain evidence="3 4">MLTeJB</strain>
    </source>
</reference>
<evidence type="ECO:0000259" key="2">
    <source>
        <dbReference type="Pfam" id="PF00535"/>
    </source>
</evidence>
<dbReference type="PATRIC" id="fig|632773.3.peg.313"/>
<evidence type="ECO:0000313" key="3">
    <source>
        <dbReference type="EMBL" id="AOM81689.1"/>
    </source>
</evidence>
<feature type="domain" description="Glycosyltransferase 2-like" evidence="2">
    <location>
        <begin position="556"/>
        <end position="688"/>
    </location>
</feature>
<dbReference type="InterPro" id="IPR029044">
    <property type="entry name" value="Nucleotide-diphossugar_trans"/>
</dbReference>
<keyword evidence="4" id="KW-1185">Reference proteome</keyword>
<organism evidence="3 4">
    <name type="scientific">Salisediminibacterium beveridgei</name>
    <dbReference type="NCBI Taxonomy" id="632773"/>
    <lineage>
        <taxon>Bacteria</taxon>
        <taxon>Bacillati</taxon>
        <taxon>Bacillota</taxon>
        <taxon>Bacilli</taxon>
        <taxon>Bacillales</taxon>
        <taxon>Bacillaceae</taxon>
        <taxon>Salisediminibacterium</taxon>
    </lineage>
</organism>
<keyword evidence="3" id="KW-0328">Glycosyltransferase</keyword>
<dbReference type="KEGG" id="bbev:BBEV_0295"/>
<proteinExistence type="inferred from homology"/>
<keyword evidence="3" id="KW-0808">Transferase</keyword>
<gene>
    <name evidence="3" type="primary">yibD-2</name>
    <name evidence="3" type="ORF">BBEV_0295</name>
</gene>
<evidence type="ECO:0000256" key="1">
    <source>
        <dbReference type="ARBA" id="ARBA00006739"/>
    </source>
</evidence>
<dbReference type="CDD" id="cd00761">
    <property type="entry name" value="Glyco_tranf_GTA_type"/>
    <property type="match status" value="1"/>
</dbReference>
<dbReference type="SUPFAM" id="SSF53448">
    <property type="entry name" value="Nucleotide-diphospho-sugar transferases"/>
    <property type="match status" value="1"/>
</dbReference>
<protein>
    <submittedName>
        <fullName evidence="3">Glycosyltransferase, GT2 family</fullName>
        <ecNumber evidence="3">2.4.1.-</ecNumber>
    </submittedName>
</protein>
<dbReference type="EC" id="2.4.1.-" evidence="3"/>
<sequence>MGNFRSNTGNSKEGELMSNEHDEFIESLKNSKKTIQEDYLRGLASYSKLSFRKYTSNYYEQYQLKGKVNFKSNMAKAFDKHKDEFSVNGSKVYQQFDLKIGLICDEFLYHALKNTADVRYIPRGANLIDYHDLDFVVIVSAWKGVDLSWKGLGNPESQTRQDMYELMDYFKARDIPVIYYSKEDPVNFEIFAEMSLRADFIFTSAEESVADYQELTGHDRISVMDFAVNPAYHNPVGTRTNEAKQRKDEVVFAGSWYEKYPVRQQETRMIFDGVLEAGKALTIIDRNMNLNVSKYRFPAKYIPCISEGMAHEELQRVHKFIPWAVNMNSVKYSNTMFANRIYELQAFGNLIISNYSLGVNNKFPNVFMAHAKDDVIRILNGYPEKHLMELRAKGIRQVMLNETSYHRIAKISETAGLKQTLPNPKIGVILEEESPELLVCFEQQRYSNLVRIDSVQDVVENPEIDFYTRFSKAFHYESAYVEDLLSAFAYTDVDFVTKEDTFFVHTYVTKAKNDELTLYHRDALTKKKLQGYLLDYAQVAYHKSLKVKQPQNPELSIIIPVYNNGRYLEDKCINSLIRSSMFHQMELIIVDDGSTCEETKMILNELQRKYNHIRFHRFDAPSGSASRPRNKGMSLATAPYLTFLDPDNEATGDGYSELLKALKNDKKADMIVGNVIKENDQKKSIFQFWGYIKHFSDDPEAVKDPVAFLKASNLKSHSIQAVIVKKHIIDDHQLTMVDGAIGQDTLFFHELLVHSRKTIALDLPIHVYYAGVQNSVTNTISAGFYRKYALLEKERIQFLNKHQLMDTYLEDRFSYYFRNWYLEKLKKVKPEERNEAIDVLMEIFELYRPMLTDHHQEIIGIMDNLKENDHSAGEKL</sequence>
<dbReference type="AlphaFoldDB" id="A0A1D7QRR8"/>
<dbReference type="GO" id="GO:0016758">
    <property type="term" value="F:hexosyltransferase activity"/>
    <property type="evidence" value="ECO:0007669"/>
    <property type="project" value="UniProtKB-ARBA"/>
</dbReference>
<dbReference type="Gene3D" id="3.90.550.10">
    <property type="entry name" value="Spore Coat Polysaccharide Biosynthesis Protein SpsA, Chain A"/>
    <property type="match status" value="1"/>
</dbReference>
<dbReference type="Proteomes" id="UP000094463">
    <property type="component" value="Chromosome"/>
</dbReference>